<keyword evidence="8 9" id="KW-0472">Membrane</keyword>
<evidence type="ECO:0000256" key="1">
    <source>
        <dbReference type="ARBA" id="ARBA00004374"/>
    </source>
</evidence>
<dbReference type="PANTHER" id="PTHR21346">
    <property type="entry name" value="FUN14 DOMAIN CONTAINING"/>
    <property type="match status" value="1"/>
</dbReference>
<evidence type="ECO:0000256" key="3">
    <source>
        <dbReference type="ARBA" id="ARBA00022692"/>
    </source>
</evidence>
<evidence type="ECO:0000313" key="11">
    <source>
        <dbReference type="Proteomes" id="UP000007648"/>
    </source>
</evidence>
<reference evidence="10" key="3">
    <citation type="submission" date="2025-09" db="UniProtKB">
        <authorList>
            <consortium name="Ensembl"/>
        </authorList>
    </citation>
    <scope>IDENTIFICATION</scope>
</reference>
<name>G3VBK5_SARHA</name>
<keyword evidence="7" id="KW-0496">Mitochondrion</keyword>
<dbReference type="AlphaFoldDB" id="G3VBK5"/>
<evidence type="ECO:0000256" key="9">
    <source>
        <dbReference type="SAM" id="Phobius"/>
    </source>
</evidence>
<keyword evidence="4" id="KW-1000">Mitochondrion outer membrane</keyword>
<dbReference type="Ensembl" id="ENSSHAT00000000568.2">
    <property type="protein sequence ID" value="ENSSHAP00000000559.2"/>
    <property type="gene ID" value="ENSSHAG00000000501.2"/>
</dbReference>
<evidence type="ECO:0000256" key="7">
    <source>
        <dbReference type="ARBA" id="ARBA00023128"/>
    </source>
</evidence>
<evidence type="ECO:0000256" key="2">
    <source>
        <dbReference type="ARBA" id="ARBA00009160"/>
    </source>
</evidence>
<accession>G3VBK5</accession>
<dbReference type="Proteomes" id="UP000007648">
    <property type="component" value="Unassembled WGS sequence"/>
</dbReference>
<dbReference type="GO" id="GO:0005741">
    <property type="term" value="C:mitochondrial outer membrane"/>
    <property type="evidence" value="ECO:0007669"/>
    <property type="project" value="UniProtKB-SubCell"/>
</dbReference>
<dbReference type="InterPro" id="IPR007014">
    <property type="entry name" value="FUN14"/>
</dbReference>
<keyword evidence="6" id="KW-0072">Autophagy</keyword>
<comment type="subcellular location">
    <subcellularLocation>
        <location evidence="1">Mitochondrion outer membrane</location>
        <topology evidence="1">Multi-pass membrane protein</topology>
    </subcellularLocation>
</comment>
<dbReference type="InParanoid" id="G3VBK5"/>
<keyword evidence="3 9" id="KW-0812">Transmembrane</keyword>
<feature type="transmembrane region" description="Helical" evidence="9">
    <location>
        <begin position="49"/>
        <end position="70"/>
    </location>
</feature>
<dbReference type="GO" id="GO:0000422">
    <property type="term" value="P:autophagy of mitochondrion"/>
    <property type="evidence" value="ECO:0007669"/>
    <property type="project" value="TreeGrafter"/>
</dbReference>
<evidence type="ECO:0000256" key="6">
    <source>
        <dbReference type="ARBA" id="ARBA00023006"/>
    </source>
</evidence>
<dbReference type="PANTHER" id="PTHR21346:SF2">
    <property type="entry name" value="FUN14 DOMAIN-CONTAINING PROTEIN 1"/>
    <property type="match status" value="1"/>
</dbReference>
<evidence type="ECO:0000313" key="10">
    <source>
        <dbReference type="Ensembl" id="ENSSHAP00000000559.2"/>
    </source>
</evidence>
<evidence type="ECO:0000256" key="4">
    <source>
        <dbReference type="ARBA" id="ARBA00022787"/>
    </source>
</evidence>
<reference evidence="10" key="2">
    <citation type="submission" date="2025-08" db="UniProtKB">
        <authorList>
            <consortium name="Ensembl"/>
        </authorList>
    </citation>
    <scope>IDENTIFICATION</scope>
</reference>
<dbReference type="STRING" id="9305.ENSSHAP00000000559"/>
<reference evidence="10 11" key="1">
    <citation type="journal article" date="2011" name="Proc. Natl. Acad. Sci. U.S.A.">
        <title>Genetic diversity and population structure of the endangered marsupial Sarcophilus harrisii (Tasmanian devil).</title>
        <authorList>
            <person name="Miller W."/>
            <person name="Hayes V.M."/>
            <person name="Ratan A."/>
            <person name="Petersen D.C."/>
            <person name="Wittekindt N.E."/>
            <person name="Miller J."/>
            <person name="Walenz B."/>
            <person name="Knight J."/>
            <person name="Qi J."/>
            <person name="Zhao F."/>
            <person name="Wang Q."/>
            <person name="Bedoya-Reina O.C."/>
            <person name="Katiyar N."/>
            <person name="Tomsho L.P."/>
            <person name="Kasson L.M."/>
            <person name="Hardie R.A."/>
            <person name="Woodbridge P."/>
            <person name="Tindall E.A."/>
            <person name="Bertelsen M.F."/>
            <person name="Dixon D."/>
            <person name="Pyecroft S."/>
            <person name="Helgen K.M."/>
            <person name="Lesk A.M."/>
            <person name="Pringle T.H."/>
            <person name="Patterson N."/>
            <person name="Zhang Y."/>
            <person name="Kreiss A."/>
            <person name="Woods G.M."/>
            <person name="Jones M.E."/>
            <person name="Schuster S.C."/>
        </authorList>
    </citation>
    <scope>NUCLEOTIDE SEQUENCE [LARGE SCALE GENOMIC DNA]</scope>
</reference>
<organism evidence="10 11">
    <name type="scientific">Sarcophilus harrisii</name>
    <name type="common">Tasmanian devil</name>
    <name type="synonym">Sarcophilus laniarius</name>
    <dbReference type="NCBI Taxonomy" id="9305"/>
    <lineage>
        <taxon>Eukaryota</taxon>
        <taxon>Metazoa</taxon>
        <taxon>Chordata</taxon>
        <taxon>Craniata</taxon>
        <taxon>Vertebrata</taxon>
        <taxon>Euteleostomi</taxon>
        <taxon>Mammalia</taxon>
        <taxon>Metatheria</taxon>
        <taxon>Dasyuromorphia</taxon>
        <taxon>Dasyuridae</taxon>
        <taxon>Sarcophilus</taxon>
    </lineage>
</organism>
<keyword evidence="5 9" id="KW-1133">Transmembrane helix</keyword>
<keyword evidence="11" id="KW-1185">Reference proteome</keyword>
<dbReference type="eggNOG" id="KOG4099">
    <property type="taxonomic scope" value="Eukaryota"/>
</dbReference>
<evidence type="ECO:0000256" key="8">
    <source>
        <dbReference type="ARBA" id="ARBA00023136"/>
    </source>
</evidence>
<protein>
    <submittedName>
        <fullName evidence="10">Uncharacterized protein</fullName>
    </submittedName>
</protein>
<evidence type="ECO:0000256" key="5">
    <source>
        <dbReference type="ARBA" id="ARBA00022989"/>
    </source>
</evidence>
<sequence length="109" mass="12615">MAHRQREPHPTEYNGANDSCEILDLIEYARKHYKYNHIFGHSSRSIVEIYSVVTQIIMGLIPGGYVRFLFQKVGKYSNYFLQIQSQEIIKQNIVIANRFVGGFLLGFTS</sequence>
<proteinExistence type="inferred from homology"/>
<comment type="similarity">
    <text evidence="2">Belongs to the FUN14 family.</text>
</comment>
<dbReference type="HOGENOM" id="CLU_095425_2_0_1"/>